<organism evidence="4 5">
    <name type="scientific">Homarus americanus</name>
    <name type="common">American lobster</name>
    <dbReference type="NCBI Taxonomy" id="6706"/>
    <lineage>
        <taxon>Eukaryota</taxon>
        <taxon>Metazoa</taxon>
        <taxon>Ecdysozoa</taxon>
        <taxon>Arthropoda</taxon>
        <taxon>Crustacea</taxon>
        <taxon>Multicrustacea</taxon>
        <taxon>Malacostraca</taxon>
        <taxon>Eumalacostraca</taxon>
        <taxon>Eucarida</taxon>
        <taxon>Decapoda</taxon>
        <taxon>Pleocyemata</taxon>
        <taxon>Astacidea</taxon>
        <taxon>Nephropoidea</taxon>
        <taxon>Nephropidae</taxon>
        <taxon>Homarus</taxon>
    </lineage>
</organism>
<proteinExistence type="predicted"/>
<feature type="domain" description="RRM" evidence="3">
    <location>
        <begin position="141"/>
        <end position="184"/>
    </location>
</feature>
<dbReference type="AlphaFoldDB" id="A0A8J5JST6"/>
<dbReference type="EMBL" id="JAHLQT010034794">
    <property type="protein sequence ID" value="KAG7158529.1"/>
    <property type="molecule type" value="Genomic_DNA"/>
</dbReference>
<dbReference type="Pfam" id="PF00076">
    <property type="entry name" value="RRM_1"/>
    <property type="match status" value="1"/>
</dbReference>
<reference evidence="4" key="1">
    <citation type="journal article" date="2021" name="Sci. Adv.">
        <title>The American lobster genome reveals insights on longevity, neural, and immune adaptations.</title>
        <authorList>
            <person name="Polinski J.M."/>
            <person name="Zimin A.V."/>
            <person name="Clark K.F."/>
            <person name="Kohn A.B."/>
            <person name="Sadowski N."/>
            <person name="Timp W."/>
            <person name="Ptitsyn A."/>
            <person name="Khanna P."/>
            <person name="Romanova D.Y."/>
            <person name="Williams P."/>
            <person name="Greenwood S.J."/>
            <person name="Moroz L.L."/>
            <person name="Walt D.R."/>
            <person name="Bodnar A.G."/>
        </authorList>
    </citation>
    <scope>NUCLEOTIDE SEQUENCE</scope>
    <source>
        <strain evidence="4">GMGI-L3</strain>
    </source>
</reference>
<protein>
    <submittedName>
        <fullName evidence="4">Putative RNA recognition motif-containing protein 2</fullName>
    </submittedName>
</protein>
<keyword evidence="5" id="KW-1185">Reference proteome</keyword>
<evidence type="ECO:0000259" key="3">
    <source>
        <dbReference type="Pfam" id="PF00076"/>
    </source>
</evidence>
<accession>A0A8J5JST6</accession>
<dbReference type="SUPFAM" id="SSF54928">
    <property type="entry name" value="RNA-binding domain, RBD"/>
    <property type="match status" value="1"/>
</dbReference>
<feature type="region of interest" description="Disordered" evidence="2">
    <location>
        <begin position="104"/>
        <end position="130"/>
    </location>
</feature>
<gene>
    <name evidence="4" type="ORF">Hamer_G024399</name>
</gene>
<sequence length="301" mass="35534">MGCENFTEEMGDFCTRLENFHLDSGEGRSSEVKPNVFTLNLVILETEPEDTNKKTAIKWDNEVTKAKFLQRCKHQVKVETAEVDLIDATSKSDFIVRSERKECKNRSTPYDKNNKRQPCPPQPRPYSKGNQDFHRYDQFGLFIKNIPPGVTYHELRSLFGRHGGLMHFYKPRKHGGTAVARYCNEHYRKLGLTLDGYPVGGEDHYKNSRRFLHVNHLRYTGASFKDPQVSRTTSHKRCLEEDRSSQYQSCRYDRYPEKEYSSKRHRREQYEDEDDSPRPCRNCSSYRRQRPAPANKWVRRH</sequence>
<keyword evidence="1" id="KW-0694">RNA-binding</keyword>
<dbReference type="InterPro" id="IPR000504">
    <property type="entry name" value="RRM_dom"/>
</dbReference>
<comment type="caution">
    <text evidence="4">The sequence shown here is derived from an EMBL/GenBank/DDBJ whole genome shotgun (WGS) entry which is preliminary data.</text>
</comment>
<dbReference type="Proteomes" id="UP000747542">
    <property type="component" value="Unassembled WGS sequence"/>
</dbReference>
<dbReference type="CDD" id="cd00590">
    <property type="entry name" value="RRM_SF"/>
    <property type="match status" value="1"/>
</dbReference>
<evidence type="ECO:0000313" key="5">
    <source>
        <dbReference type="Proteomes" id="UP000747542"/>
    </source>
</evidence>
<evidence type="ECO:0000256" key="2">
    <source>
        <dbReference type="SAM" id="MobiDB-lite"/>
    </source>
</evidence>
<evidence type="ECO:0000256" key="1">
    <source>
        <dbReference type="ARBA" id="ARBA00022884"/>
    </source>
</evidence>
<evidence type="ECO:0000313" key="4">
    <source>
        <dbReference type="EMBL" id="KAG7158529.1"/>
    </source>
</evidence>
<feature type="region of interest" description="Disordered" evidence="2">
    <location>
        <begin position="254"/>
        <end position="301"/>
    </location>
</feature>
<dbReference type="InterPro" id="IPR035979">
    <property type="entry name" value="RBD_domain_sf"/>
</dbReference>
<name>A0A8J5JST6_HOMAM</name>
<dbReference type="GO" id="GO:0003723">
    <property type="term" value="F:RNA binding"/>
    <property type="evidence" value="ECO:0007669"/>
    <property type="project" value="UniProtKB-KW"/>
</dbReference>